<keyword evidence="3" id="KW-1185">Reference proteome</keyword>
<name>A0A3D9AKX2_9FLAO</name>
<evidence type="ECO:0000256" key="1">
    <source>
        <dbReference type="SAM" id="Phobius"/>
    </source>
</evidence>
<evidence type="ECO:0000313" key="2">
    <source>
        <dbReference type="EMBL" id="REC41998.1"/>
    </source>
</evidence>
<comment type="caution">
    <text evidence="2">The sequence shown here is derived from an EMBL/GenBank/DDBJ whole genome shotgun (WGS) entry which is preliminary data.</text>
</comment>
<sequence length="103" mass="11651">MSSACLECSFFEDAVLMSLVSAILISGIIALAFFIKNIYAKALVEFTTLTIVWTFMNYSVFVDREASWSTYDFNAEIQYTLSVSMVPVIILGCVCIFLLRYKK</sequence>
<organism evidence="2 3">
    <name type="scientific">Chryseobacterium pennipullorum</name>
    <dbReference type="NCBI Taxonomy" id="2258963"/>
    <lineage>
        <taxon>Bacteria</taxon>
        <taxon>Pseudomonadati</taxon>
        <taxon>Bacteroidota</taxon>
        <taxon>Flavobacteriia</taxon>
        <taxon>Flavobacteriales</taxon>
        <taxon>Weeksellaceae</taxon>
        <taxon>Chryseobacterium group</taxon>
        <taxon>Chryseobacterium</taxon>
    </lineage>
</organism>
<accession>A0A3D9AKX2</accession>
<evidence type="ECO:0000313" key="3">
    <source>
        <dbReference type="Proteomes" id="UP000256257"/>
    </source>
</evidence>
<protein>
    <submittedName>
        <fullName evidence="2">Uncharacterized protein</fullName>
    </submittedName>
</protein>
<gene>
    <name evidence="2" type="ORF">DRF67_20900</name>
</gene>
<reference evidence="2 3" key="1">
    <citation type="submission" date="2018-06" db="EMBL/GenBank/DDBJ databases">
        <title>Novel Chryseobacterium species.</title>
        <authorList>
            <person name="Newman J."/>
            <person name="Hugo C."/>
            <person name="Oosthuizen L."/>
            <person name="Charimba G."/>
        </authorList>
    </citation>
    <scope>NUCLEOTIDE SEQUENCE [LARGE SCALE GENOMIC DNA]</scope>
    <source>
        <strain evidence="2 3">7_F195</strain>
    </source>
</reference>
<proteinExistence type="predicted"/>
<feature type="transmembrane region" description="Helical" evidence="1">
    <location>
        <begin position="42"/>
        <end position="61"/>
    </location>
</feature>
<dbReference type="Proteomes" id="UP000256257">
    <property type="component" value="Unassembled WGS sequence"/>
</dbReference>
<dbReference type="AlphaFoldDB" id="A0A3D9AKX2"/>
<keyword evidence="1" id="KW-1133">Transmembrane helix</keyword>
<dbReference type="EMBL" id="QNVV01000032">
    <property type="protein sequence ID" value="REC41998.1"/>
    <property type="molecule type" value="Genomic_DNA"/>
</dbReference>
<feature type="transmembrane region" description="Helical" evidence="1">
    <location>
        <begin position="15"/>
        <end position="35"/>
    </location>
</feature>
<feature type="transmembrane region" description="Helical" evidence="1">
    <location>
        <begin position="81"/>
        <end position="99"/>
    </location>
</feature>
<keyword evidence="1" id="KW-0812">Transmembrane</keyword>
<keyword evidence="1" id="KW-0472">Membrane</keyword>